<evidence type="ECO:0000256" key="11">
    <source>
        <dbReference type="SAM" id="Coils"/>
    </source>
</evidence>
<evidence type="ECO:0000313" key="16">
    <source>
        <dbReference type="EMBL" id="JAQ12071.1"/>
    </source>
</evidence>
<proteinExistence type="inferred from homology"/>
<evidence type="ECO:0000256" key="3">
    <source>
        <dbReference type="ARBA" id="ARBA00022729"/>
    </source>
</evidence>
<feature type="compositionally biased region" description="Polar residues" evidence="12">
    <location>
        <begin position="749"/>
        <end position="760"/>
    </location>
</feature>
<comment type="similarity">
    <text evidence="9">Belongs to the SLP1 family.</text>
</comment>
<dbReference type="FunFam" id="2.60.120.260:FF:000099">
    <property type="entry name" value="Uncharacterized protein, isoform C"/>
    <property type="match status" value="1"/>
</dbReference>
<evidence type="ECO:0000256" key="12">
    <source>
        <dbReference type="SAM" id="MobiDB-lite"/>
    </source>
</evidence>
<gene>
    <name evidence="16" type="primary">C1orf9_3</name>
    <name evidence="16" type="ORF">g.76108</name>
</gene>
<evidence type="ECO:0000256" key="6">
    <source>
        <dbReference type="ARBA" id="ARBA00023136"/>
    </source>
</evidence>
<feature type="region of interest" description="Disordered" evidence="12">
    <location>
        <begin position="391"/>
        <end position="438"/>
    </location>
</feature>
<dbReference type="PANTHER" id="PTHR12953:SF0">
    <property type="entry name" value="SUN DOMAIN-CONTAINING OSSIFICATION FACTOR"/>
    <property type="match status" value="1"/>
</dbReference>
<keyword evidence="11" id="KW-0175">Coiled coil</keyword>
<feature type="transmembrane region" description="Helical" evidence="13">
    <location>
        <begin position="863"/>
        <end position="884"/>
    </location>
</feature>
<evidence type="ECO:0000256" key="5">
    <source>
        <dbReference type="ARBA" id="ARBA00022989"/>
    </source>
</evidence>
<dbReference type="Pfam" id="PF07738">
    <property type="entry name" value="Sad1_UNC"/>
    <property type="match status" value="1"/>
</dbReference>
<evidence type="ECO:0000256" key="1">
    <source>
        <dbReference type="ARBA" id="ARBA00004389"/>
    </source>
</evidence>
<feature type="compositionally biased region" description="Basic and acidic residues" evidence="12">
    <location>
        <begin position="59"/>
        <end position="68"/>
    </location>
</feature>
<dbReference type="GO" id="GO:0005789">
    <property type="term" value="C:endoplasmic reticulum membrane"/>
    <property type="evidence" value="ECO:0007669"/>
    <property type="project" value="UniProtKB-SubCell"/>
</dbReference>
<evidence type="ECO:0000256" key="14">
    <source>
        <dbReference type="SAM" id="SignalP"/>
    </source>
</evidence>
<dbReference type="PANTHER" id="PTHR12953">
    <property type="entry name" value="MEMBRANE PROTEIN CH1 RELATED"/>
    <property type="match status" value="1"/>
</dbReference>
<evidence type="ECO:0000256" key="8">
    <source>
        <dbReference type="ARBA" id="ARBA00046288"/>
    </source>
</evidence>
<dbReference type="EMBL" id="GDHC01006558">
    <property type="protein sequence ID" value="JAQ12071.1"/>
    <property type="molecule type" value="Transcribed_RNA"/>
</dbReference>
<feature type="region of interest" description="Disordered" evidence="12">
    <location>
        <begin position="987"/>
        <end position="1024"/>
    </location>
</feature>
<comment type="subunit">
    <text evidence="10">Interacts with EMP65.</text>
</comment>
<feature type="compositionally biased region" description="Polar residues" evidence="12">
    <location>
        <begin position="41"/>
        <end position="56"/>
    </location>
</feature>
<sequence length="1036" mass="114121">MPRLRQFVQFLQISRLLLSIIMISSLLSVCSENVSIGGDLGNTSGSTVLKNSSTKVKNVKHENPEKLHSPPPLVEVFHGKQMNSVAHDLLGSMDEMPSLVTEVLTATADNVPSHTEYSTHKSRLSEDNITGVESLLDPVLLASLPAVTRNETTVIPPPDGIPHLPETPTVIDNDEVEPPPIATDAPKIPQEPLLVQKPPQDPVLHKNDSVVHHDDIPSFSEWANKKMAEVEKNKGENHTVGTTKIRLKNYASPDCGAKVVAANPEAVSAGAVLSASRDDYMLNPCNVKIWFVVELCESIQPQRVEIANFELFSSSPQDLSIWVSDRYPTRDWSQVATVQAKDERTVQSFPLPRLAHFAKYVKVELHSHYGSEHYCPVSLFKAFGTSELEVLDNDSTDNDPDDESLQTKPAVEEEDESVSKVMDPLNGSSDKERKKPGDDLFRTAKEAVLSIVQKAAQVLGNGGARNNSCMNVTTSSQCLTPGYQIVCNNCTAHFYYRLYEIMCCNSMKLKELLSNKFVNSVVTESPLCPTIGINLSPEPHNSSISPFESTSSTHSIGMSYLRALLGDDTLAALCNYLAVSRRKTALNVSQDKAKVEEVPPGSEMAVKETVKEMPVSIPPVTPPTEVDVEPTSSMVEPVITISPTKTLPINPEVNETTTVQEIPTTVESSQDLEENTDSLNITLPTNNVISEETLQPALDPAPPGLTEPVVPPVETLQQPPPTQDEQAPVDPIALDSLFPEEPEDEAPPQDTTTKPTTVNAPVQKESVFVRLANRIKALEVNMSLSSQYLEELSRRYKKQVEELQRTLAGMVEERRLASEREHTQSAQIALLTQKTEALTAAVTQMLEERSQWSPKVYLYGQHGVIMLIEIVVLFLVLGLCRWLMTQAKISDQSVRPSPPQRRHSLDGPPAANTAQPKKRRPSEEALIPSSSTHQELLIDGAKRKTSKDGKQRRKRRRKDKLEDGLSIVSADREEWVAPPGPEFIRTADWSRRQRASIQTQTSSSQETLGSIAPPSSANSSIKKKTGALKKIVKKLF</sequence>
<evidence type="ECO:0000256" key="13">
    <source>
        <dbReference type="SAM" id="Phobius"/>
    </source>
</evidence>
<feature type="signal peptide" evidence="14">
    <location>
        <begin position="1"/>
        <end position="31"/>
    </location>
</feature>
<dbReference type="InterPro" id="IPR045120">
    <property type="entry name" value="Suco/Slp1-like"/>
</dbReference>
<dbReference type="GO" id="GO:0034975">
    <property type="term" value="P:protein folding in endoplasmic reticulum"/>
    <property type="evidence" value="ECO:0007669"/>
    <property type="project" value="TreeGrafter"/>
</dbReference>
<organism evidence="16">
    <name type="scientific">Lygus hesperus</name>
    <name type="common">Western plant bug</name>
    <dbReference type="NCBI Taxonomy" id="30085"/>
    <lineage>
        <taxon>Eukaryota</taxon>
        <taxon>Metazoa</taxon>
        <taxon>Ecdysozoa</taxon>
        <taxon>Arthropoda</taxon>
        <taxon>Hexapoda</taxon>
        <taxon>Insecta</taxon>
        <taxon>Pterygota</taxon>
        <taxon>Neoptera</taxon>
        <taxon>Paraneoptera</taxon>
        <taxon>Hemiptera</taxon>
        <taxon>Heteroptera</taxon>
        <taxon>Panheteroptera</taxon>
        <taxon>Cimicomorpha</taxon>
        <taxon>Miridae</taxon>
        <taxon>Mirini</taxon>
        <taxon>Lygus</taxon>
    </lineage>
</organism>
<dbReference type="InterPro" id="IPR012919">
    <property type="entry name" value="SUN_dom"/>
</dbReference>
<evidence type="ECO:0000256" key="9">
    <source>
        <dbReference type="ARBA" id="ARBA00061226"/>
    </source>
</evidence>
<accession>A0A146LWK8</accession>
<feature type="compositionally biased region" description="Low complexity" evidence="12">
    <location>
        <begin position="995"/>
        <end position="1020"/>
    </location>
</feature>
<feature type="compositionally biased region" description="Basic and acidic residues" evidence="12">
    <location>
        <begin position="429"/>
        <end position="438"/>
    </location>
</feature>
<feature type="coiled-coil region" evidence="11">
    <location>
        <begin position="786"/>
        <end position="820"/>
    </location>
</feature>
<feature type="region of interest" description="Disordered" evidence="12">
    <location>
        <begin position="41"/>
        <end position="71"/>
    </location>
</feature>
<dbReference type="AlphaFoldDB" id="A0A146LWK8"/>
<evidence type="ECO:0000256" key="2">
    <source>
        <dbReference type="ARBA" id="ARBA00022692"/>
    </source>
</evidence>
<feature type="compositionally biased region" description="Acidic residues" evidence="12">
    <location>
        <begin position="391"/>
        <end position="404"/>
    </location>
</feature>
<keyword evidence="3 14" id="KW-0732">Signal</keyword>
<keyword evidence="6 13" id="KW-0472">Membrane</keyword>
<protein>
    <submittedName>
        <fullName evidence="16">Protein osteopotentia</fullName>
    </submittedName>
</protein>
<evidence type="ECO:0000256" key="4">
    <source>
        <dbReference type="ARBA" id="ARBA00022824"/>
    </source>
</evidence>
<feature type="compositionally biased region" description="Basic and acidic residues" evidence="12">
    <location>
        <begin position="940"/>
        <end position="949"/>
    </location>
</feature>
<feature type="compositionally biased region" description="Acidic residues" evidence="12">
    <location>
        <begin position="738"/>
        <end position="747"/>
    </location>
</feature>
<feature type="region of interest" description="Disordered" evidence="12">
    <location>
        <begin position="695"/>
        <end position="760"/>
    </location>
</feature>
<keyword evidence="4" id="KW-0256">Endoplasmic reticulum</keyword>
<evidence type="ECO:0000256" key="7">
    <source>
        <dbReference type="ARBA" id="ARBA00023180"/>
    </source>
</evidence>
<name>A0A146LWK8_LYGHE</name>
<evidence type="ECO:0000259" key="15">
    <source>
        <dbReference type="PROSITE" id="PS51469"/>
    </source>
</evidence>
<reference evidence="16" key="1">
    <citation type="journal article" date="2016" name="Gigascience">
        <title>De novo construction of an expanded transcriptome assembly for the western tarnished plant bug, Lygus hesperus.</title>
        <authorList>
            <person name="Tassone E.E."/>
            <person name="Geib S.M."/>
            <person name="Hall B."/>
            <person name="Fabrick J.A."/>
            <person name="Brent C.S."/>
            <person name="Hull J.J."/>
        </authorList>
    </citation>
    <scope>NUCLEOTIDE SEQUENCE</scope>
</reference>
<keyword evidence="7" id="KW-0325">Glycoprotein</keyword>
<feature type="domain" description="SUN" evidence="15">
    <location>
        <begin position="207"/>
        <end position="387"/>
    </location>
</feature>
<keyword evidence="5 13" id="KW-1133">Transmembrane helix</keyword>
<keyword evidence="2 13" id="KW-0812">Transmembrane</keyword>
<dbReference type="PROSITE" id="PS51469">
    <property type="entry name" value="SUN"/>
    <property type="match status" value="1"/>
</dbReference>
<comment type="subcellular location">
    <subcellularLocation>
        <location evidence="8">Endomembrane system</location>
        <topology evidence="8">Single-pass type I membrane protein</topology>
    </subcellularLocation>
    <subcellularLocation>
        <location evidence="1">Endoplasmic reticulum membrane</location>
        <topology evidence="1">Single-pass membrane protein</topology>
    </subcellularLocation>
</comment>
<feature type="compositionally biased region" description="Pro residues" evidence="12">
    <location>
        <begin position="699"/>
        <end position="711"/>
    </location>
</feature>
<feature type="chain" id="PRO_5007527590" evidence="14">
    <location>
        <begin position="32"/>
        <end position="1036"/>
    </location>
</feature>
<feature type="region of interest" description="Disordered" evidence="12">
    <location>
        <begin position="890"/>
        <end position="961"/>
    </location>
</feature>
<evidence type="ECO:0000256" key="10">
    <source>
        <dbReference type="ARBA" id="ARBA00064635"/>
    </source>
</evidence>